<name>A0ABV6H826_9ACTN</name>
<dbReference type="Gene3D" id="3.90.120.10">
    <property type="entry name" value="DNA Methylase, subunit A, domain 2"/>
    <property type="match status" value="1"/>
</dbReference>
<protein>
    <recommendedName>
        <fullName evidence="7">Cytosine-specific methyltransferase</fullName>
        <ecNumber evidence="7">2.1.1.37</ecNumber>
    </recommendedName>
</protein>
<feature type="active site" evidence="5">
    <location>
        <position position="86"/>
    </location>
</feature>
<dbReference type="Pfam" id="PF00145">
    <property type="entry name" value="DNA_methylase"/>
    <property type="match status" value="1"/>
</dbReference>
<evidence type="ECO:0000256" key="7">
    <source>
        <dbReference type="RuleBase" id="RU000417"/>
    </source>
</evidence>
<keyword evidence="3 5" id="KW-0949">S-adenosyl-L-methionine</keyword>
<proteinExistence type="inferred from homology"/>
<dbReference type="GO" id="GO:0032259">
    <property type="term" value="P:methylation"/>
    <property type="evidence" value="ECO:0007669"/>
    <property type="project" value="UniProtKB-KW"/>
</dbReference>
<dbReference type="PROSITE" id="PS00095">
    <property type="entry name" value="C5_MTASE_2"/>
    <property type="match status" value="1"/>
</dbReference>
<dbReference type="NCBIfam" id="TIGR00675">
    <property type="entry name" value="dcm"/>
    <property type="match status" value="1"/>
</dbReference>
<evidence type="ECO:0000256" key="5">
    <source>
        <dbReference type="PROSITE-ProRule" id="PRU01016"/>
    </source>
</evidence>
<dbReference type="PANTHER" id="PTHR10629:SF52">
    <property type="entry name" value="DNA (CYTOSINE-5)-METHYLTRANSFERASE 1"/>
    <property type="match status" value="1"/>
</dbReference>
<gene>
    <name evidence="8" type="ORF">ACFFJD_09260</name>
</gene>
<dbReference type="InterPro" id="IPR031303">
    <property type="entry name" value="C5_meth_CS"/>
</dbReference>
<evidence type="ECO:0000256" key="3">
    <source>
        <dbReference type="ARBA" id="ARBA00022691"/>
    </source>
</evidence>
<accession>A0ABV6H826</accession>
<organism evidence="8 9">
    <name type="scientific">Gordonia phosphorivorans</name>
    <dbReference type="NCBI Taxonomy" id="1056982"/>
    <lineage>
        <taxon>Bacteria</taxon>
        <taxon>Bacillati</taxon>
        <taxon>Actinomycetota</taxon>
        <taxon>Actinomycetes</taxon>
        <taxon>Mycobacteriales</taxon>
        <taxon>Gordoniaceae</taxon>
        <taxon>Gordonia</taxon>
    </lineage>
</organism>
<dbReference type="GO" id="GO:0003886">
    <property type="term" value="F:DNA (cytosine-5-)-methyltransferase activity"/>
    <property type="evidence" value="ECO:0007669"/>
    <property type="project" value="UniProtKB-EC"/>
</dbReference>
<dbReference type="RefSeq" id="WP_382363382.1">
    <property type="nucleotide sequence ID" value="NZ_JBHLWV010000020.1"/>
</dbReference>
<keyword evidence="9" id="KW-1185">Reference proteome</keyword>
<evidence type="ECO:0000256" key="2">
    <source>
        <dbReference type="ARBA" id="ARBA00022679"/>
    </source>
</evidence>
<evidence type="ECO:0000256" key="4">
    <source>
        <dbReference type="ARBA" id="ARBA00022747"/>
    </source>
</evidence>
<dbReference type="EC" id="2.1.1.37" evidence="7"/>
<dbReference type="InterPro" id="IPR018117">
    <property type="entry name" value="C5_DNA_meth_AS"/>
</dbReference>
<comment type="caution">
    <text evidence="8">The sequence shown here is derived from an EMBL/GenBank/DDBJ whole genome shotgun (WGS) entry which is preliminary data.</text>
</comment>
<keyword evidence="1 5" id="KW-0489">Methyltransferase</keyword>
<dbReference type="SUPFAM" id="SSF53335">
    <property type="entry name" value="S-adenosyl-L-methionine-dependent methyltransferases"/>
    <property type="match status" value="1"/>
</dbReference>
<sequence length="358" mass="38863">MNGDESTLTIRAIDLFCGVGGLTHGLAQAGIEVAAGIDIDPACKYPYEANNKSTFIEGDVSALSASEVAQLIDGADVSMIAGCAPCQPFSTYSRSGRSKKRGDDWQLVEKFGKLVKEIQPDLVTMENVPQLLDHPVFEQFLESLDGYSIEWSVVQAVRIGIPQTRKRLVLIASKLGADGLSLPQSEGKANTVRQAIGRLRPLKAGESDPKDRLHVASRLSKTNLERIRHSKQGGTWRDWPDGLQAACHQKSSGATYPSVYGRMSWDEASPTITTQCFGYGNGRFGHPEQDRAISLREAAILQTFPPKYKFVRPDEPVRFSVLGRLIGNAVPVRLGEVVGQTVVAHAAQFTRPGGFADG</sequence>
<dbReference type="EMBL" id="JBHLWV010000020">
    <property type="protein sequence ID" value="MFC0315038.1"/>
    <property type="molecule type" value="Genomic_DNA"/>
</dbReference>
<evidence type="ECO:0000313" key="9">
    <source>
        <dbReference type="Proteomes" id="UP001589783"/>
    </source>
</evidence>
<comment type="catalytic activity">
    <reaction evidence="7">
        <text>a 2'-deoxycytidine in DNA + S-adenosyl-L-methionine = a 5-methyl-2'-deoxycytidine in DNA + S-adenosyl-L-homocysteine + H(+)</text>
        <dbReference type="Rhea" id="RHEA:13681"/>
        <dbReference type="Rhea" id="RHEA-COMP:11369"/>
        <dbReference type="Rhea" id="RHEA-COMP:11370"/>
        <dbReference type="ChEBI" id="CHEBI:15378"/>
        <dbReference type="ChEBI" id="CHEBI:57856"/>
        <dbReference type="ChEBI" id="CHEBI:59789"/>
        <dbReference type="ChEBI" id="CHEBI:85452"/>
        <dbReference type="ChEBI" id="CHEBI:85454"/>
        <dbReference type="EC" id="2.1.1.37"/>
    </reaction>
</comment>
<dbReference type="InterPro" id="IPR050390">
    <property type="entry name" value="C5-Methyltransferase"/>
</dbReference>
<evidence type="ECO:0000256" key="6">
    <source>
        <dbReference type="RuleBase" id="RU000416"/>
    </source>
</evidence>
<keyword evidence="2 5" id="KW-0808">Transferase</keyword>
<evidence type="ECO:0000313" key="8">
    <source>
        <dbReference type="EMBL" id="MFC0315038.1"/>
    </source>
</evidence>
<comment type="similarity">
    <text evidence="5 6">Belongs to the class I-like SAM-binding methyltransferase superfamily. C5-methyltransferase family.</text>
</comment>
<dbReference type="PRINTS" id="PR00105">
    <property type="entry name" value="C5METTRFRASE"/>
</dbReference>
<dbReference type="PANTHER" id="PTHR10629">
    <property type="entry name" value="CYTOSINE-SPECIFIC METHYLTRANSFERASE"/>
    <property type="match status" value="1"/>
</dbReference>
<reference evidence="8 9" key="1">
    <citation type="submission" date="2024-09" db="EMBL/GenBank/DDBJ databases">
        <authorList>
            <person name="Sun Q."/>
            <person name="Mori K."/>
        </authorList>
    </citation>
    <scope>NUCLEOTIDE SEQUENCE [LARGE SCALE GENOMIC DNA]</scope>
    <source>
        <strain evidence="8 9">CCM 7957</strain>
    </source>
</reference>
<dbReference type="Gene3D" id="3.40.50.150">
    <property type="entry name" value="Vaccinia Virus protein VP39"/>
    <property type="match status" value="1"/>
</dbReference>
<dbReference type="Proteomes" id="UP001589783">
    <property type="component" value="Unassembled WGS sequence"/>
</dbReference>
<dbReference type="InterPro" id="IPR029063">
    <property type="entry name" value="SAM-dependent_MTases_sf"/>
</dbReference>
<keyword evidence="4" id="KW-0680">Restriction system</keyword>
<dbReference type="PROSITE" id="PS00094">
    <property type="entry name" value="C5_MTASE_1"/>
    <property type="match status" value="1"/>
</dbReference>
<dbReference type="InterPro" id="IPR001525">
    <property type="entry name" value="C5_MeTfrase"/>
</dbReference>
<evidence type="ECO:0000256" key="1">
    <source>
        <dbReference type="ARBA" id="ARBA00022603"/>
    </source>
</evidence>
<dbReference type="PROSITE" id="PS51679">
    <property type="entry name" value="SAM_MT_C5"/>
    <property type="match status" value="1"/>
</dbReference>